<keyword evidence="4" id="KW-1185">Reference proteome</keyword>
<evidence type="ECO:0000313" key="3">
    <source>
        <dbReference type="EMBL" id="OAG33800.1"/>
    </source>
</evidence>
<proteinExistence type="predicted"/>
<gene>
    <name evidence="3" type="ORF">AYO21_12106</name>
</gene>
<dbReference type="OrthoDB" id="10649619at2759"/>
<dbReference type="RefSeq" id="XP_022505752.1">
    <property type="nucleotide sequence ID" value="XM_022661938.1"/>
</dbReference>
<feature type="compositionally biased region" description="Basic and acidic residues" evidence="2">
    <location>
        <begin position="285"/>
        <end position="306"/>
    </location>
</feature>
<name>A0A177ER71_9EURO</name>
<feature type="region of interest" description="Disordered" evidence="2">
    <location>
        <begin position="285"/>
        <end position="326"/>
    </location>
</feature>
<organism evidence="3 4">
    <name type="scientific">Fonsecaea monophora</name>
    <dbReference type="NCBI Taxonomy" id="254056"/>
    <lineage>
        <taxon>Eukaryota</taxon>
        <taxon>Fungi</taxon>
        <taxon>Dikarya</taxon>
        <taxon>Ascomycota</taxon>
        <taxon>Pezizomycotina</taxon>
        <taxon>Eurotiomycetes</taxon>
        <taxon>Chaetothyriomycetidae</taxon>
        <taxon>Chaetothyriales</taxon>
        <taxon>Herpotrichiellaceae</taxon>
        <taxon>Fonsecaea</taxon>
    </lineage>
</organism>
<feature type="coiled-coil region" evidence="1">
    <location>
        <begin position="121"/>
        <end position="162"/>
    </location>
</feature>
<dbReference type="GeneID" id="34607165"/>
<feature type="compositionally biased region" description="Acidic residues" evidence="2">
    <location>
        <begin position="20"/>
        <end position="44"/>
    </location>
</feature>
<evidence type="ECO:0000256" key="1">
    <source>
        <dbReference type="SAM" id="Coils"/>
    </source>
</evidence>
<comment type="caution">
    <text evidence="3">The sequence shown here is derived from an EMBL/GenBank/DDBJ whole genome shotgun (WGS) entry which is preliminary data.</text>
</comment>
<accession>A0A177ER71</accession>
<protein>
    <submittedName>
        <fullName evidence="3">Uncharacterized protein</fullName>
    </submittedName>
</protein>
<evidence type="ECO:0000256" key="2">
    <source>
        <dbReference type="SAM" id="MobiDB-lite"/>
    </source>
</evidence>
<dbReference type="AlphaFoldDB" id="A0A177ER71"/>
<feature type="compositionally biased region" description="Low complexity" evidence="2">
    <location>
        <begin position="45"/>
        <end position="80"/>
    </location>
</feature>
<feature type="region of interest" description="Disordered" evidence="2">
    <location>
        <begin position="1"/>
        <end position="80"/>
    </location>
</feature>
<dbReference type="EMBL" id="LVKK01000228">
    <property type="protein sequence ID" value="OAG33800.1"/>
    <property type="molecule type" value="Genomic_DNA"/>
</dbReference>
<dbReference type="Proteomes" id="UP000077002">
    <property type="component" value="Unassembled WGS sequence"/>
</dbReference>
<reference evidence="3 4" key="1">
    <citation type="submission" date="2016-03" db="EMBL/GenBank/DDBJ databases">
        <title>Draft genome sequence of the Fonsecaea monophora CBS 269.37.</title>
        <authorList>
            <person name="Bombassaro A."/>
            <person name="Vinicius W.A."/>
            <person name="De Hoog S."/>
            <person name="Sun J."/>
            <person name="Souza E.M."/>
            <person name="Raittz R.T."/>
            <person name="Costa F."/>
            <person name="Leao A.C."/>
            <person name="Tadra-Sfeir M.Z."/>
            <person name="Baura V."/>
            <person name="Balsanelli E."/>
            <person name="Pedrosa F.O."/>
            <person name="Moreno L.F."/>
            <person name="Steffens M.B."/>
            <person name="Xi L."/>
            <person name="Bocca A.L."/>
            <person name="Felipe M.S."/>
            <person name="Teixeira M."/>
            <person name="Telles Filho F.Q."/>
            <person name="Azevedo C.M."/>
            <person name="Gomes R."/>
            <person name="Vicente V.A."/>
        </authorList>
    </citation>
    <scope>NUCLEOTIDE SEQUENCE [LARGE SCALE GENOMIC DNA]</scope>
    <source>
        <strain evidence="3 4">CBS 269.37</strain>
    </source>
</reference>
<keyword evidence="1" id="KW-0175">Coiled coil</keyword>
<sequence>MRKWIPPAEREPPPAYSQQEVDEVDESSESDVSENDDDGDDNGENDNGGNDNGGNVNRGNVNRGNVNRGNVNHGNVNHANVNHGNVNHANVNHGNVNHANVNHGNVNHANVNHGNVNDTVVAEQTRKVHQLRQKRDEQEDLIERQKDLIRRVEEKKSKYDLQLAWKMCAQLFQPGPPIRPILTRSELWEYELEDDELRYHREVRQKWPMSPLEHELEDLQLVTEYNRKLLVRIQHSIEKAEDKWQDSLHLWERYRRQEERDREDREREWDRLRLRVEVVKQAHKDMVKDEMTRGTETRGVKRKADEQAAGGSRPREGGHVDNPLYV</sequence>
<evidence type="ECO:0000313" key="4">
    <source>
        <dbReference type="Proteomes" id="UP000077002"/>
    </source>
</evidence>